<protein>
    <submittedName>
        <fullName evidence="1">Uncharacterized protein</fullName>
    </submittedName>
</protein>
<proteinExistence type="predicted"/>
<dbReference type="OrthoDB" id="9129493at2"/>
<sequence length="322" mass="36193">MFDQYHPELGFDLGWDFARYGRFLDPGSANADVLAGYTTGKAHFQVAQHKPTRYQAKWLQLRLSAMRRRRIVHADVTPEYLKRIDCDRCVVTLDSMSHSARAETDWSVDRINNDGAYAAGNLMVISTRANRAKGAKTYAEVAKLAQATSTPTESGLTCAEWARLACVMVGSEETVDPHATLAPLLTRIPEDSRAPLYFLFQQFLLFAVRRAANRNHMLKALNGLHPHRFQQERLRLAAERLALLQKTVAYPYDALNDKQIQGVLVNWFTSLPCQSTRGLLRLAEYFGGSQCELTLPASWSLQTSGHFVDDRTGRSARFAKVA</sequence>
<dbReference type="EMBL" id="FCOI02000018">
    <property type="protein sequence ID" value="SAK75703.1"/>
    <property type="molecule type" value="Genomic_DNA"/>
</dbReference>
<dbReference type="Proteomes" id="UP000054624">
    <property type="component" value="Unassembled WGS sequence"/>
</dbReference>
<accession>A0A158C061</accession>
<organism evidence="1 2">
    <name type="scientific">Caballeronia temeraria</name>
    <dbReference type="NCBI Taxonomy" id="1777137"/>
    <lineage>
        <taxon>Bacteria</taxon>
        <taxon>Pseudomonadati</taxon>
        <taxon>Pseudomonadota</taxon>
        <taxon>Betaproteobacteria</taxon>
        <taxon>Burkholderiales</taxon>
        <taxon>Burkholderiaceae</taxon>
        <taxon>Caballeronia</taxon>
    </lineage>
</organism>
<name>A0A158C061_9BURK</name>
<dbReference type="RefSeq" id="WP_061162679.1">
    <property type="nucleotide sequence ID" value="NZ_FCOI02000018.1"/>
</dbReference>
<gene>
    <name evidence="1" type="ORF">AWB76_04951</name>
</gene>
<keyword evidence="2" id="KW-1185">Reference proteome</keyword>
<reference evidence="2" key="1">
    <citation type="submission" date="2016-01" db="EMBL/GenBank/DDBJ databases">
        <authorList>
            <person name="Peeters Charlotte."/>
        </authorList>
    </citation>
    <scope>NUCLEOTIDE SEQUENCE [LARGE SCALE GENOMIC DNA]</scope>
</reference>
<evidence type="ECO:0000313" key="2">
    <source>
        <dbReference type="Proteomes" id="UP000054624"/>
    </source>
</evidence>
<evidence type="ECO:0000313" key="1">
    <source>
        <dbReference type="EMBL" id="SAK75703.1"/>
    </source>
</evidence>
<dbReference type="AlphaFoldDB" id="A0A158C061"/>